<sequence length="429" mass="45747">MSVELIAIIILLLMFIIGAVFPINIGVLGFVAAFIIGTLVSGIEIDTVFAGFPADLFVLLAGITFMFAIVQKTGTIDLIANWGLKLVRGNLGLIPWVVFFLGTLLSSIGTSVIALASILAPIVLRLAYKYHINALMMGVMLIVGITAGAFSPLNLFGIIVSGIMETRAIDHEALILFLDTFLFCLLVGVITYVAMGGLKLIRVNSTEVQLRMAATTTEGASEESSIENVTLNWQRFVTLLGVIALIVIALGFDYNMGFSAFFIGLILAFITPKIQSEVIKSMPWPAILMVTGIVTYVGVLEEIGALDYMTEIIASLDNSYIASLVASYTGGIISSFASTTGFLAAIIPLATPILQDPTVSTTGVLAAISISSSIVDLSPFSTNGALLLSNARPEDERSYFRQLLVMAALFVVAGPLLAWLLFVVIGTPW</sequence>
<evidence type="ECO:0000256" key="1">
    <source>
        <dbReference type="SAM" id="Phobius"/>
    </source>
</evidence>
<reference evidence="3 4" key="1">
    <citation type="submission" date="2020-08" db="EMBL/GenBank/DDBJ databases">
        <title>A Genomic Blueprint of the Chicken Gut Microbiome.</title>
        <authorList>
            <person name="Gilroy R."/>
            <person name="Ravi A."/>
            <person name="Getino M."/>
            <person name="Pursley I."/>
            <person name="Horton D.L."/>
            <person name="Alikhan N.-F."/>
            <person name="Baker D."/>
            <person name="Gharbi K."/>
            <person name="Hall N."/>
            <person name="Watson M."/>
            <person name="Adriaenssens E.M."/>
            <person name="Foster-Nyarko E."/>
            <person name="Jarju S."/>
            <person name="Secka A."/>
            <person name="Antonio M."/>
            <person name="Oren A."/>
            <person name="Chaudhuri R."/>
            <person name="La Ragione R.M."/>
            <person name="Hildebrand F."/>
            <person name="Pallen M.J."/>
        </authorList>
    </citation>
    <scope>NUCLEOTIDE SEQUENCE [LARGE SCALE GENOMIC DNA]</scope>
    <source>
        <strain evidence="3 4">Re31</strain>
    </source>
</reference>
<dbReference type="Pfam" id="PF07158">
    <property type="entry name" value="MatC_N"/>
    <property type="match status" value="1"/>
</dbReference>
<name>A0ABR8XCU3_9BACL</name>
<keyword evidence="1" id="KW-0812">Transmembrane</keyword>
<keyword evidence="4" id="KW-1185">Reference proteome</keyword>
<feature type="transmembrane region" description="Helical" evidence="1">
    <location>
        <begin position="173"/>
        <end position="195"/>
    </location>
</feature>
<gene>
    <name evidence="3" type="ORF">H9636_10285</name>
</gene>
<evidence type="ECO:0000259" key="2">
    <source>
        <dbReference type="Pfam" id="PF07158"/>
    </source>
</evidence>
<dbReference type="RefSeq" id="WP_191707516.1">
    <property type="nucleotide sequence ID" value="NZ_JACSQA010000013.1"/>
</dbReference>
<accession>A0ABR8XCU3</accession>
<feature type="transmembrane region" description="Helical" evidence="1">
    <location>
        <begin position="136"/>
        <end position="161"/>
    </location>
</feature>
<evidence type="ECO:0000313" key="4">
    <source>
        <dbReference type="Proteomes" id="UP000640930"/>
    </source>
</evidence>
<keyword evidence="1" id="KW-1133">Transmembrane helix</keyword>
<protein>
    <recommendedName>
        <fullName evidence="2">Dicarboxylate carrier MatC N-terminal domain-containing protein</fullName>
    </recommendedName>
</protein>
<dbReference type="InterPro" id="IPR009827">
    <property type="entry name" value="MatC_N"/>
</dbReference>
<organism evidence="3 4">
    <name type="scientific">Ureibacillus galli</name>
    <dbReference type="NCBI Taxonomy" id="2762222"/>
    <lineage>
        <taxon>Bacteria</taxon>
        <taxon>Bacillati</taxon>
        <taxon>Bacillota</taxon>
        <taxon>Bacilli</taxon>
        <taxon>Bacillales</taxon>
        <taxon>Caryophanaceae</taxon>
        <taxon>Ureibacillus</taxon>
    </lineage>
</organism>
<dbReference type="Proteomes" id="UP000640930">
    <property type="component" value="Unassembled WGS sequence"/>
</dbReference>
<feature type="transmembrane region" description="Helical" evidence="1">
    <location>
        <begin position="48"/>
        <end position="70"/>
    </location>
</feature>
<dbReference type="EMBL" id="JACSQA010000013">
    <property type="protein sequence ID" value="MBD8027043.1"/>
    <property type="molecule type" value="Genomic_DNA"/>
</dbReference>
<evidence type="ECO:0000313" key="3">
    <source>
        <dbReference type="EMBL" id="MBD8027043.1"/>
    </source>
</evidence>
<proteinExistence type="predicted"/>
<feature type="transmembrane region" description="Helical" evidence="1">
    <location>
        <begin position="237"/>
        <end position="270"/>
    </location>
</feature>
<keyword evidence="1" id="KW-0472">Membrane</keyword>
<feature type="transmembrane region" description="Helical" evidence="1">
    <location>
        <begin position="282"/>
        <end position="300"/>
    </location>
</feature>
<feature type="transmembrane region" description="Helical" evidence="1">
    <location>
        <begin position="91"/>
        <end position="124"/>
    </location>
</feature>
<feature type="transmembrane region" description="Helical" evidence="1">
    <location>
        <begin position="7"/>
        <end position="36"/>
    </location>
</feature>
<feature type="transmembrane region" description="Helical" evidence="1">
    <location>
        <begin position="320"/>
        <end position="347"/>
    </location>
</feature>
<feature type="domain" description="Dicarboxylate carrier MatC N-terminal" evidence="2">
    <location>
        <begin position="1"/>
        <end position="149"/>
    </location>
</feature>
<feature type="transmembrane region" description="Helical" evidence="1">
    <location>
        <begin position="400"/>
        <end position="425"/>
    </location>
</feature>
<comment type="caution">
    <text evidence="3">The sequence shown here is derived from an EMBL/GenBank/DDBJ whole genome shotgun (WGS) entry which is preliminary data.</text>
</comment>